<dbReference type="AlphaFoldDB" id="A0A518EXY0"/>
<accession>A0A518EXY0</accession>
<dbReference type="Pfam" id="PF14224">
    <property type="entry name" value="DUF4331"/>
    <property type="match status" value="1"/>
</dbReference>
<reference evidence="3 4" key="1">
    <citation type="submission" date="2019-02" db="EMBL/GenBank/DDBJ databases">
        <title>Deep-cultivation of Planctomycetes and their phenomic and genomic characterization uncovers novel biology.</title>
        <authorList>
            <person name="Wiegand S."/>
            <person name="Jogler M."/>
            <person name="Boedeker C."/>
            <person name="Pinto D."/>
            <person name="Vollmers J."/>
            <person name="Rivas-Marin E."/>
            <person name="Kohn T."/>
            <person name="Peeters S.H."/>
            <person name="Heuer A."/>
            <person name="Rast P."/>
            <person name="Oberbeckmann S."/>
            <person name="Bunk B."/>
            <person name="Jeske O."/>
            <person name="Meyerdierks A."/>
            <person name="Storesund J.E."/>
            <person name="Kallscheuer N."/>
            <person name="Luecker S."/>
            <person name="Lage O.M."/>
            <person name="Pohl T."/>
            <person name="Merkel B.J."/>
            <person name="Hornburger P."/>
            <person name="Mueller R.-W."/>
            <person name="Bruemmer F."/>
            <person name="Labrenz M."/>
            <person name="Spormann A.M."/>
            <person name="Op den Camp H."/>
            <person name="Overmann J."/>
            <person name="Amann R."/>
            <person name="Jetten M.S.M."/>
            <person name="Mascher T."/>
            <person name="Medema M.H."/>
            <person name="Devos D.P."/>
            <person name="Kaster A.-K."/>
            <person name="Ovreas L."/>
            <person name="Rohde M."/>
            <person name="Galperin M.Y."/>
            <person name="Jogler C."/>
        </authorList>
    </citation>
    <scope>NUCLEOTIDE SEQUENCE [LARGE SCALE GENOMIC DNA]</scope>
    <source>
        <strain evidence="3 4">Poly30</strain>
    </source>
</reference>
<protein>
    <recommendedName>
        <fullName evidence="5">DUF4331 domain-containing protein</fullName>
    </recommendedName>
</protein>
<dbReference type="EMBL" id="CP036434">
    <property type="protein sequence ID" value="QDV08950.1"/>
    <property type="molecule type" value="Genomic_DNA"/>
</dbReference>
<evidence type="ECO:0000256" key="2">
    <source>
        <dbReference type="SAM" id="SignalP"/>
    </source>
</evidence>
<proteinExistence type="predicted"/>
<dbReference type="InterPro" id="IPR025566">
    <property type="entry name" value="DUF4331"/>
</dbReference>
<evidence type="ECO:0008006" key="5">
    <source>
        <dbReference type="Google" id="ProtNLM"/>
    </source>
</evidence>
<feature type="signal peptide" evidence="2">
    <location>
        <begin position="1"/>
        <end position="29"/>
    </location>
</feature>
<keyword evidence="2" id="KW-0732">Signal</keyword>
<evidence type="ECO:0000256" key="1">
    <source>
        <dbReference type="SAM" id="MobiDB-lite"/>
    </source>
</evidence>
<gene>
    <name evidence="3" type="ORF">Poly30_45060</name>
</gene>
<keyword evidence="4" id="KW-1185">Reference proteome</keyword>
<sequence precursor="true">MSFFSVPSATGVAGVIGVAAVLGSAATMAPTPSTALPAPSSHREAPGTASNPQVDATDFYMFRSYEAGKDDMVVLVANYYPLQDPYGGPNYFALSNDAIYEIHVDQDGNAEEDLTFRFQFDSQLQPIALNIGNPGQEVSVPIPLINAGAITAGDTSALNRTETYTLDVIQGDRRTGTVFSSLNQADSSPTFKKPVDNIGTKSIADYATYAQAHQYSISLPGGMTGRVFVGQRKDPFVVNLGEVFDLVNFDPTGAVNSQTDDLADKNVTSLVLEVPIAFLTNGSEDVIGAWTTASLRQARVLNPEPNAMKGVAVHGGAFTQVSRLGHPLVNELVIGLPDKDRFNHSDPTGDGQFLTYVTNPSLPELLEILFPVTAPNLFPRTDLVDVFLLGVDTLNRPAGVVGSEMLRLNTATPVTAIGAQNNLGVIGGDLAGYPNGRRPGDDVVDIALRAVMGVLLPVADAPNGQTPFTDGAFVDETAFDTTFPFLRDPIPGAPN</sequence>
<dbReference type="RefSeq" id="WP_145202496.1">
    <property type="nucleotide sequence ID" value="NZ_CP036434.1"/>
</dbReference>
<feature type="region of interest" description="Disordered" evidence="1">
    <location>
        <begin position="32"/>
        <end position="52"/>
    </location>
</feature>
<evidence type="ECO:0000313" key="4">
    <source>
        <dbReference type="Proteomes" id="UP000320390"/>
    </source>
</evidence>
<dbReference type="Proteomes" id="UP000320390">
    <property type="component" value="Chromosome"/>
</dbReference>
<name>A0A518EXY0_9BACT</name>
<evidence type="ECO:0000313" key="3">
    <source>
        <dbReference type="EMBL" id="QDV08950.1"/>
    </source>
</evidence>
<dbReference type="OrthoDB" id="525451at2"/>
<feature type="chain" id="PRO_5022138923" description="DUF4331 domain-containing protein" evidence="2">
    <location>
        <begin position="30"/>
        <end position="495"/>
    </location>
</feature>
<organism evidence="3 4">
    <name type="scientific">Saltatorellus ferox</name>
    <dbReference type="NCBI Taxonomy" id="2528018"/>
    <lineage>
        <taxon>Bacteria</taxon>
        <taxon>Pseudomonadati</taxon>
        <taxon>Planctomycetota</taxon>
        <taxon>Planctomycetia</taxon>
        <taxon>Planctomycetia incertae sedis</taxon>
        <taxon>Saltatorellus</taxon>
    </lineage>
</organism>